<dbReference type="GO" id="GO:0031210">
    <property type="term" value="F:phosphatidylcholine binding"/>
    <property type="evidence" value="ECO:0007669"/>
    <property type="project" value="TreeGrafter"/>
</dbReference>
<evidence type="ECO:0000313" key="3">
    <source>
        <dbReference type="Proteomes" id="UP000193922"/>
    </source>
</evidence>
<dbReference type="STRING" id="61395.A0A1Y1WMH5"/>
<dbReference type="FunFam" id="3.30.530.20:FF:000028">
    <property type="entry name" value="Phosphatidylinositol transfer protein 5"/>
    <property type="match status" value="1"/>
</dbReference>
<protein>
    <submittedName>
        <fullName evidence="2">Phosphatidylinositol transfer protein</fullName>
    </submittedName>
</protein>
<dbReference type="Proteomes" id="UP000193922">
    <property type="component" value="Unassembled WGS sequence"/>
</dbReference>
<dbReference type="PANTHER" id="PTHR10658">
    <property type="entry name" value="PHOSPHATIDYLINOSITOL TRANSFER PROTEIN"/>
    <property type="match status" value="1"/>
</dbReference>
<evidence type="ECO:0000259" key="1">
    <source>
        <dbReference type="Pfam" id="PF02121"/>
    </source>
</evidence>
<name>A0A1Y1WMH5_9FUNG</name>
<sequence>MVVVKEYRVTNNCTVEEYKIAQLYSVAKMVSEVLENRPYDDPKLGKGQYTLKIYHLESRVPAIIRAVAPKGSLKLREEAWNGYPHCKTEWMGKNFQLVTESMHLPDRGDTENALSLTQSELVYRKINSSAYKKEEDPKLFKSKKTGRGPLTAADWRQTCEPVMTCYKLVTAEFKWFGLQTAVEAFIHKTMRAMMAQFHRQLFCETDDWHGMTIEELRAMEDKTAQELLEKRKQEATAATAME</sequence>
<dbReference type="GO" id="GO:0008526">
    <property type="term" value="F:phosphatidylinositol transfer activity"/>
    <property type="evidence" value="ECO:0007669"/>
    <property type="project" value="TreeGrafter"/>
</dbReference>
<gene>
    <name evidence="2" type="ORF">DL89DRAFT_319891</name>
</gene>
<dbReference type="InterPro" id="IPR055261">
    <property type="entry name" value="PI_transfer_N"/>
</dbReference>
<dbReference type="GO" id="GO:0005737">
    <property type="term" value="C:cytoplasm"/>
    <property type="evidence" value="ECO:0007669"/>
    <property type="project" value="TreeGrafter"/>
</dbReference>
<evidence type="ECO:0000313" key="2">
    <source>
        <dbReference type="EMBL" id="ORX74324.1"/>
    </source>
</evidence>
<dbReference type="OrthoDB" id="18453at2759"/>
<comment type="caution">
    <text evidence="2">The sequence shown here is derived from an EMBL/GenBank/DDBJ whole genome shotgun (WGS) entry which is preliminary data.</text>
</comment>
<dbReference type="RefSeq" id="XP_040747535.1">
    <property type="nucleotide sequence ID" value="XM_040891163.1"/>
</dbReference>
<accession>A0A1Y1WMH5</accession>
<dbReference type="InterPro" id="IPR001666">
    <property type="entry name" value="PI_transfer"/>
</dbReference>
<dbReference type="AlphaFoldDB" id="A0A1Y1WMH5"/>
<reference evidence="2 3" key="1">
    <citation type="submission" date="2016-07" db="EMBL/GenBank/DDBJ databases">
        <title>Pervasive Adenine N6-methylation of Active Genes in Fungi.</title>
        <authorList>
            <consortium name="DOE Joint Genome Institute"/>
            <person name="Mondo S.J."/>
            <person name="Dannebaum R.O."/>
            <person name="Kuo R.C."/>
            <person name="Labutti K."/>
            <person name="Haridas S."/>
            <person name="Kuo A."/>
            <person name="Salamov A."/>
            <person name="Ahrendt S.R."/>
            <person name="Lipzen A."/>
            <person name="Sullivan W."/>
            <person name="Andreopoulos W.B."/>
            <person name="Clum A."/>
            <person name="Lindquist E."/>
            <person name="Daum C."/>
            <person name="Ramamoorthy G.K."/>
            <person name="Gryganskyi A."/>
            <person name="Culley D."/>
            <person name="Magnuson J.K."/>
            <person name="James T.Y."/>
            <person name="O'Malley M.A."/>
            <person name="Stajich J.E."/>
            <person name="Spatafora J.W."/>
            <person name="Visel A."/>
            <person name="Grigoriev I.V."/>
        </authorList>
    </citation>
    <scope>NUCLEOTIDE SEQUENCE [LARGE SCALE GENOMIC DNA]</scope>
    <source>
        <strain evidence="2 3">ATCC 12442</strain>
    </source>
</reference>
<dbReference type="Gene3D" id="3.30.530.20">
    <property type="match status" value="1"/>
</dbReference>
<dbReference type="GO" id="GO:0035091">
    <property type="term" value="F:phosphatidylinositol binding"/>
    <property type="evidence" value="ECO:0007669"/>
    <property type="project" value="TreeGrafter"/>
</dbReference>
<dbReference type="GO" id="GO:0008525">
    <property type="term" value="F:phosphatidylcholine transporter activity"/>
    <property type="evidence" value="ECO:0007669"/>
    <property type="project" value="TreeGrafter"/>
</dbReference>
<dbReference type="Pfam" id="PF02121">
    <property type="entry name" value="IP_trans"/>
    <property type="match status" value="1"/>
</dbReference>
<dbReference type="GeneID" id="63807811"/>
<keyword evidence="3" id="KW-1185">Reference proteome</keyword>
<feature type="domain" description="Phosphatidylinositol transfer protein N-terminal" evidence="1">
    <location>
        <begin position="3"/>
        <end position="224"/>
    </location>
</feature>
<dbReference type="EMBL" id="MCFD01000001">
    <property type="protein sequence ID" value="ORX74324.1"/>
    <property type="molecule type" value="Genomic_DNA"/>
</dbReference>
<dbReference type="PANTHER" id="PTHR10658:SF11">
    <property type="entry name" value="VIBRATOR, ISOFORM B"/>
    <property type="match status" value="1"/>
</dbReference>
<dbReference type="SUPFAM" id="SSF55961">
    <property type="entry name" value="Bet v1-like"/>
    <property type="match status" value="1"/>
</dbReference>
<dbReference type="GO" id="GO:0071944">
    <property type="term" value="C:cell periphery"/>
    <property type="evidence" value="ECO:0007669"/>
    <property type="project" value="UniProtKB-ARBA"/>
</dbReference>
<organism evidence="2 3">
    <name type="scientific">Linderina pennispora</name>
    <dbReference type="NCBI Taxonomy" id="61395"/>
    <lineage>
        <taxon>Eukaryota</taxon>
        <taxon>Fungi</taxon>
        <taxon>Fungi incertae sedis</taxon>
        <taxon>Zoopagomycota</taxon>
        <taxon>Kickxellomycotina</taxon>
        <taxon>Kickxellomycetes</taxon>
        <taxon>Kickxellales</taxon>
        <taxon>Kickxellaceae</taxon>
        <taxon>Linderina</taxon>
    </lineage>
</organism>
<proteinExistence type="predicted"/>
<dbReference type="InterPro" id="IPR023393">
    <property type="entry name" value="START-like_dom_sf"/>
</dbReference>